<reference evidence="3 4" key="1">
    <citation type="submission" date="2023-12" db="EMBL/GenBank/DDBJ databases">
        <title>Marinobacter qingdaonensis sp. nov., isolated from the intertidal sediment of Qingdao, PR China.</title>
        <authorList>
            <person name="Li Y."/>
        </authorList>
    </citation>
    <scope>NUCLEOTIDE SEQUENCE [LARGE SCALE GENOMIC DNA]</scope>
    <source>
        <strain evidence="3 4">ASW11-75</strain>
    </source>
</reference>
<organism evidence="3 4">
    <name type="scientific">Marinobacter qingdaonensis</name>
    <dbReference type="NCBI Taxonomy" id="3108486"/>
    <lineage>
        <taxon>Bacteria</taxon>
        <taxon>Pseudomonadati</taxon>
        <taxon>Pseudomonadota</taxon>
        <taxon>Gammaproteobacteria</taxon>
        <taxon>Pseudomonadales</taxon>
        <taxon>Marinobacteraceae</taxon>
        <taxon>Marinobacter</taxon>
    </lineage>
</organism>
<evidence type="ECO:0000256" key="1">
    <source>
        <dbReference type="SAM" id="Phobius"/>
    </source>
</evidence>
<dbReference type="RefSeq" id="WP_322856205.1">
    <property type="nucleotide sequence ID" value="NZ_JAYDCJ010000003.1"/>
</dbReference>
<sequence>MPKKFMKRYLPTPEKVKAMKSLHFLGDILHEPNLWHINRHSVARAFLVGIWFCFIPMPFQMIGAAFFAIWFNANLPLSVALVWISNPITMPPIFYFSYKVGTWVLDRPVLNFEFQLSWAWISERLVDIGIPLYLGSLIVGTAAACIAYLIIQFLWRRKIRSDWRVRRHARLRRKQPADQTS</sequence>
<evidence type="ECO:0000313" key="3">
    <source>
        <dbReference type="EMBL" id="MEA1081760.1"/>
    </source>
</evidence>
<dbReference type="PANTHER" id="PTHR40547:SF1">
    <property type="entry name" value="SLL0298 PROTEIN"/>
    <property type="match status" value="1"/>
</dbReference>
<feature type="transmembrane region" description="Helical" evidence="1">
    <location>
        <begin position="132"/>
        <end position="155"/>
    </location>
</feature>
<feature type="domain" description="DUF2062" evidence="2">
    <location>
        <begin position="23"/>
        <end position="164"/>
    </location>
</feature>
<gene>
    <name evidence="3" type="ORF">U5822_13870</name>
</gene>
<keyword evidence="1" id="KW-1133">Transmembrane helix</keyword>
<name>A0ABU5P142_9GAMM</name>
<evidence type="ECO:0000259" key="2">
    <source>
        <dbReference type="Pfam" id="PF09835"/>
    </source>
</evidence>
<dbReference type="Pfam" id="PF09835">
    <property type="entry name" value="DUF2062"/>
    <property type="match status" value="1"/>
</dbReference>
<dbReference type="EMBL" id="JAYDCJ010000003">
    <property type="protein sequence ID" value="MEA1081760.1"/>
    <property type="molecule type" value="Genomic_DNA"/>
</dbReference>
<keyword evidence="1" id="KW-0812">Transmembrane</keyword>
<dbReference type="PANTHER" id="PTHR40547">
    <property type="entry name" value="SLL0298 PROTEIN"/>
    <property type="match status" value="1"/>
</dbReference>
<accession>A0ABU5P142</accession>
<protein>
    <submittedName>
        <fullName evidence="3">DUF2062 domain-containing protein</fullName>
    </submittedName>
</protein>
<comment type="caution">
    <text evidence="3">The sequence shown here is derived from an EMBL/GenBank/DDBJ whole genome shotgun (WGS) entry which is preliminary data.</text>
</comment>
<evidence type="ECO:0000313" key="4">
    <source>
        <dbReference type="Proteomes" id="UP001305746"/>
    </source>
</evidence>
<feature type="transmembrane region" description="Helical" evidence="1">
    <location>
        <begin position="45"/>
        <end position="71"/>
    </location>
</feature>
<dbReference type="InterPro" id="IPR018639">
    <property type="entry name" value="DUF2062"/>
</dbReference>
<keyword evidence="4" id="KW-1185">Reference proteome</keyword>
<dbReference type="Proteomes" id="UP001305746">
    <property type="component" value="Unassembled WGS sequence"/>
</dbReference>
<keyword evidence="1" id="KW-0472">Membrane</keyword>
<proteinExistence type="predicted"/>